<reference evidence="2" key="3">
    <citation type="journal article" date="2022" name="BMC Genomics">
        <title>Comparative genome analysis of mycobacteria focusing on tRNA and non-coding RNA.</title>
        <authorList>
            <person name="Behra P.R.K."/>
            <person name="Pettersson B.M.F."/>
            <person name="Ramesh M."/>
            <person name="Das S."/>
            <person name="Dasgupta S."/>
            <person name="Kirsebom L.A."/>
        </authorList>
    </citation>
    <scope>NUCLEOTIDE SEQUENCE</scope>
    <source>
        <strain evidence="2">DSM 44203</strain>
    </source>
</reference>
<sequence>MTTDTITNVERSAQGRYYQAEPLPPVAMAVGQRVRLDAERQWWSVRGVAGEVVVVLTRQAPFQRRGALEYTVIDWRSGVRGPVNVIGQGWGVDTNEQCQELADLVRDERWLVSMRNWLPIDVTDVR</sequence>
<keyword evidence="3" id="KW-1185">Reference proteome</keyword>
<comment type="caution">
    <text evidence="2">The sequence shown here is derived from an EMBL/GenBank/DDBJ whole genome shotgun (WGS) entry which is preliminary data.</text>
</comment>
<dbReference type="RefSeq" id="WP_084377490.1">
    <property type="nucleotide sequence ID" value="NZ_BCTA01000038.1"/>
</dbReference>
<evidence type="ECO:0000313" key="1">
    <source>
        <dbReference type="EMBL" id="GAT10295.1"/>
    </source>
</evidence>
<dbReference type="EMBL" id="BCTA01000038">
    <property type="protein sequence ID" value="GAT10295.1"/>
    <property type="molecule type" value="Genomic_DNA"/>
</dbReference>
<dbReference type="EMBL" id="JACKTI010000020">
    <property type="protein sequence ID" value="MCV7022723.1"/>
    <property type="molecule type" value="Genomic_DNA"/>
</dbReference>
<reference evidence="2" key="2">
    <citation type="submission" date="2020-07" db="EMBL/GenBank/DDBJ databases">
        <authorList>
            <person name="Pettersson B.M.F."/>
            <person name="Behra P.R.K."/>
            <person name="Ramesh M."/>
            <person name="Das S."/>
            <person name="Dasgupta S."/>
            <person name="Kirsebom L.A."/>
        </authorList>
    </citation>
    <scope>NUCLEOTIDE SEQUENCE</scope>
    <source>
        <strain evidence="2">DSM 44203</strain>
    </source>
</reference>
<dbReference type="Proteomes" id="UP000069773">
    <property type="component" value="Unassembled WGS sequence"/>
</dbReference>
<gene>
    <name evidence="2" type="ORF">H7I77_05065</name>
    <name evidence="1" type="ORF">RMCN_3428</name>
</gene>
<dbReference type="AlphaFoldDB" id="A0AAW5SI12"/>
<dbReference type="Proteomes" id="UP001207528">
    <property type="component" value="Unassembled WGS sequence"/>
</dbReference>
<evidence type="ECO:0000313" key="3">
    <source>
        <dbReference type="Proteomes" id="UP000069773"/>
    </source>
</evidence>
<evidence type="ECO:0000313" key="4">
    <source>
        <dbReference type="Proteomes" id="UP001207528"/>
    </source>
</evidence>
<organism evidence="2 4">
    <name type="scientific">Mycolicibacterium novocastrense</name>
    <name type="common">Mycobacterium novocastrense</name>
    <dbReference type="NCBI Taxonomy" id="59813"/>
    <lineage>
        <taxon>Bacteria</taxon>
        <taxon>Bacillati</taxon>
        <taxon>Actinomycetota</taxon>
        <taxon>Actinomycetes</taxon>
        <taxon>Mycobacteriales</taxon>
        <taxon>Mycobacteriaceae</taxon>
        <taxon>Mycolicibacterium</taxon>
    </lineage>
</organism>
<proteinExistence type="predicted"/>
<evidence type="ECO:0000313" key="2">
    <source>
        <dbReference type="EMBL" id="MCV7022723.1"/>
    </source>
</evidence>
<accession>A0AAW5SI12</accession>
<protein>
    <submittedName>
        <fullName evidence="2">Uncharacterized protein</fullName>
    </submittedName>
</protein>
<reference evidence="1 3" key="1">
    <citation type="journal article" date="2016" name="Genome Announc.">
        <title>Draft Genome Sequences of Five Rapidly Growing Mycobacterium Species, M. thermoresistibile, M. fortuitum subsp. acetamidolyticum, M. canariasense, M. brisbanense, and M. novocastrense.</title>
        <authorList>
            <person name="Katahira K."/>
            <person name="Ogura Y."/>
            <person name="Gotoh Y."/>
            <person name="Hayashi T."/>
        </authorList>
    </citation>
    <scope>NUCLEOTIDE SEQUENCE [LARGE SCALE GENOMIC DNA]</scope>
    <source>
        <strain evidence="1 3">JCM18114</strain>
    </source>
</reference>
<name>A0AAW5SI12_MYCNV</name>